<protein>
    <submittedName>
        <fullName evidence="2">Uncharacterized protein</fullName>
    </submittedName>
</protein>
<feature type="region of interest" description="Disordered" evidence="1">
    <location>
        <begin position="108"/>
        <end position="133"/>
    </location>
</feature>
<comment type="caution">
    <text evidence="2">The sequence shown here is derived from an EMBL/GenBank/DDBJ whole genome shotgun (WGS) entry which is preliminary data.</text>
</comment>
<name>A0A427YFI2_9TREE</name>
<organism evidence="2 3">
    <name type="scientific">Saitozyma podzolica</name>
    <dbReference type="NCBI Taxonomy" id="1890683"/>
    <lineage>
        <taxon>Eukaryota</taxon>
        <taxon>Fungi</taxon>
        <taxon>Dikarya</taxon>
        <taxon>Basidiomycota</taxon>
        <taxon>Agaricomycotina</taxon>
        <taxon>Tremellomycetes</taxon>
        <taxon>Tremellales</taxon>
        <taxon>Trimorphomycetaceae</taxon>
        <taxon>Saitozyma</taxon>
    </lineage>
</organism>
<keyword evidence="3" id="KW-1185">Reference proteome</keyword>
<proteinExistence type="predicted"/>
<evidence type="ECO:0000313" key="3">
    <source>
        <dbReference type="Proteomes" id="UP000279259"/>
    </source>
</evidence>
<dbReference type="InterPro" id="IPR016162">
    <property type="entry name" value="Ald_DH_N"/>
</dbReference>
<dbReference type="Proteomes" id="UP000279259">
    <property type="component" value="Unassembled WGS sequence"/>
</dbReference>
<sequence length="133" mass="14701">MEQLEQVEIDAFPTAFVTYLNVRRASSYLVNPLGTSSEYHSLMAAKFNSMHDTALFVTQTHNVGKVEIPTGLFINNEWHPPKGDRAQTIDVVNPTTGQVITRIGIRIRGTEPNQSTPTLSHLTTRANKVGPPT</sequence>
<dbReference type="InterPro" id="IPR016161">
    <property type="entry name" value="Ald_DH/histidinol_DH"/>
</dbReference>
<reference evidence="2 3" key="1">
    <citation type="submission" date="2018-11" db="EMBL/GenBank/DDBJ databases">
        <title>Genome sequence of Saitozyma podzolica DSM 27192.</title>
        <authorList>
            <person name="Aliyu H."/>
            <person name="Gorte O."/>
            <person name="Ochsenreither K."/>
        </authorList>
    </citation>
    <scope>NUCLEOTIDE SEQUENCE [LARGE SCALE GENOMIC DNA]</scope>
    <source>
        <strain evidence="2 3">DSM 27192</strain>
    </source>
</reference>
<accession>A0A427YFI2</accession>
<gene>
    <name evidence="2" type="ORF">EHS25_001834</name>
</gene>
<dbReference type="EMBL" id="RSCD01000012">
    <property type="protein sequence ID" value="RSH89848.1"/>
    <property type="molecule type" value="Genomic_DNA"/>
</dbReference>
<evidence type="ECO:0000313" key="2">
    <source>
        <dbReference type="EMBL" id="RSH89848.1"/>
    </source>
</evidence>
<dbReference type="GO" id="GO:0016491">
    <property type="term" value="F:oxidoreductase activity"/>
    <property type="evidence" value="ECO:0007669"/>
    <property type="project" value="InterPro"/>
</dbReference>
<evidence type="ECO:0000256" key="1">
    <source>
        <dbReference type="SAM" id="MobiDB-lite"/>
    </source>
</evidence>
<dbReference type="AlphaFoldDB" id="A0A427YFI2"/>
<dbReference type="SUPFAM" id="SSF53720">
    <property type="entry name" value="ALDH-like"/>
    <property type="match status" value="1"/>
</dbReference>
<dbReference type="Gene3D" id="3.40.605.10">
    <property type="entry name" value="Aldehyde Dehydrogenase, Chain A, domain 1"/>
    <property type="match status" value="1"/>
</dbReference>
<feature type="compositionally biased region" description="Polar residues" evidence="1">
    <location>
        <begin position="111"/>
        <end position="126"/>
    </location>
</feature>